<dbReference type="CDD" id="cd01392">
    <property type="entry name" value="HTH_LacI"/>
    <property type="match status" value="1"/>
</dbReference>
<dbReference type="Pfam" id="PF00356">
    <property type="entry name" value="LacI"/>
    <property type="match status" value="1"/>
</dbReference>
<protein>
    <submittedName>
        <fullName evidence="5">LacI family transcriptional regulator</fullName>
    </submittedName>
</protein>
<dbReference type="Gene3D" id="1.10.260.40">
    <property type="entry name" value="lambda repressor-like DNA-binding domains"/>
    <property type="match status" value="1"/>
</dbReference>
<dbReference type="PROSITE" id="PS50932">
    <property type="entry name" value="HTH_LACI_2"/>
    <property type="match status" value="1"/>
</dbReference>
<dbReference type="InterPro" id="IPR028082">
    <property type="entry name" value="Peripla_BP_I"/>
</dbReference>
<dbReference type="Gene3D" id="3.40.50.2300">
    <property type="match status" value="2"/>
</dbReference>
<dbReference type="InterPro" id="IPR046335">
    <property type="entry name" value="LacI/GalR-like_sensor"/>
</dbReference>
<reference evidence="5 6" key="1">
    <citation type="submission" date="2017-12" db="EMBL/GenBank/DDBJ databases">
        <title>Phylogenetic diversity of female urinary microbiome.</title>
        <authorList>
            <person name="Thomas-White K."/>
            <person name="Wolfe A.J."/>
        </authorList>
    </citation>
    <scope>NUCLEOTIDE SEQUENCE [LARGE SCALE GENOMIC DNA]</scope>
    <source>
        <strain evidence="5 6">UMB0064</strain>
    </source>
</reference>
<dbReference type="CDD" id="cd06267">
    <property type="entry name" value="PBP1_LacI_sugar_binding-like"/>
    <property type="match status" value="1"/>
</dbReference>
<dbReference type="GeneID" id="35868875"/>
<evidence type="ECO:0000259" key="4">
    <source>
        <dbReference type="PROSITE" id="PS50932"/>
    </source>
</evidence>
<evidence type="ECO:0000256" key="1">
    <source>
        <dbReference type="ARBA" id="ARBA00023015"/>
    </source>
</evidence>
<proteinExistence type="predicted"/>
<keyword evidence="2" id="KW-0238">DNA-binding</keyword>
<dbReference type="SMART" id="SM00354">
    <property type="entry name" value="HTH_LACI"/>
    <property type="match status" value="1"/>
</dbReference>
<accession>A0A2I1M850</accession>
<keyword evidence="1" id="KW-0805">Transcription regulation</keyword>
<dbReference type="RefSeq" id="WP_022857013.1">
    <property type="nucleotide sequence ID" value="NZ_CAUPEW010000003.1"/>
</dbReference>
<dbReference type="InterPro" id="IPR000843">
    <property type="entry name" value="HTH_LacI"/>
</dbReference>
<dbReference type="SUPFAM" id="SSF47413">
    <property type="entry name" value="lambda repressor-like DNA-binding domains"/>
    <property type="match status" value="1"/>
</dbReference>
<evidence type="ECO:0000256" key="3">
    <source>
        <dbReference type="ARBA" id="ARBA00023163"/>
    </source>
</evidence>
<dbReference type="Proteomes" id="UP000242263">
    <property type="component" value="Unassembled WGS sequence"/>
</dbReference>
<dbReference type="GO" id="GO:0000976">
    <property type="term" value="F:transcription cis-regulatory region binding"/>
    <property type="evidence" value="ECO:0007669"/>
    <property type="project" value="TreeGrafter"/>
</dbReference>
<organism evidence="5 6">
    <name type="scientific">Alloscardovia omnicolens</name>
    <dbReference type="NCBI Taxonomy" id="419015"/>
    <lineage>
        <taxon>Bacteria</taxon>
        <taxon>Bacillati</taxon>
        <taxon>Actinomycetota</taxon>
        <taxon>Actinomycetes</taxon>
        <taxon>Bifidobacteriales</taxon>
        <taxon>Bifidobacteriaceae</taxon>
        <taxon>Alloscardovia</taxon>
    </lineage>
</organism>
<name>A0A2I1M850_9BIFI</name>
<dbReference type="Pfam" id="PF13377">
    <property type="entry name" value="Peripla_BP_3"/>
    <property type="match status" value="1"/>
</dbReference>
<dbReference type="AlphaFoldDB" id="A0A2I1M850"/>
<dbReference type="InterPro" id="IPR010982">
    <property type="entry name" value="Lambda_DNA-bd_dom_sf"/>
</dbReference>
<evidence type="ECO:0000256" key="2">
    <source>
        <dbReference type="ARBA" id="ARBA00023125"/>
    </source>
</evidence>
<dbReference type="GO" id="GO:0003700">
    <property type="term" value="F:DNA-binding transcription factor activity"/>
    <property type="evidence" value="ECO:0007669"/>
    <property type="project" value="TreeGrafter"/>
</dbReference>
<evidence type="ECO:0000313" key="5">
    <source>
        <dbReference type="EMBL" id="PKZ16313.1"/>
    </source>
</evidence>
<comment type="caution">
    <text evidence="5">The sequence shown here is derived from an EMBL/GenBank/DDBJ whole genome shotgun (WGS) entry which is preliminary data.</text>
</comment>
<dbReference type="PANTHER" id="PTHR30146">
    <property type="entry name" value="LACI-RELATED TRANSCRIPTIONAL REPRESSOR"/>
    <property type="match status" value="1"/>
</dbReference>
<evidence type="ECO:0000313" key="6">
    <source>
        <dbReference type="Proteomes" id="UP000242263"/>
    </source>
</evidence>
<sequence length="336" mass="36933">MKASISDVAQAAGVSTATVSRVFSHPDRVSNKTRTKVLAVAESLDFYISRSAGVLKSGQAKRIAFLVGSSKIDWFTGRIIEGLNNVFRTAHYDLIIFPITTLEERKEFFDTLPLRGNVDAVVVSSFGISSDEVTRLQDAHLPIVGINVADTLGYTASVSIDDYEGTSIGVRYLKQLGHTHLTYCFEEFERELHFSSWSRVDGFKEACKRENLSFSLVTIPNGDDVFDAVYSQIMTTDAGRSTALFFHQDSLAIPFIFKYRELGMSIPSDISVLGYDNSTFSGEVGLSTIKQKPLDLAMEAAHKALRLIEGDNSAATHDIVPVQLLVRNTTASPTVQ</sequence>
<gene>
    <name evidence="5" type="ORF">CYJ32_02530</name>
</gene>
<dbReference type="SUPFAM" id="SSF53822">
    <property type="entry name" value="Periplasmic binding protein-like I"/>
    <property type="match status" value="1"/>
</dbReference>
<feature type="domain" description="HTH lacI-type" evidence="4">
    <location>
        <begin position="3"/>
        <end position="57"/>
    </location>
</feature>
<keyword evidence="3" id="KW-0804">Transcription</keyword>
<dbReference type="EMBL" id="PKGU01000001">
    <property type="protein sequence ID" value="PKZ16313.1"/>
    <property type="molecule type" value="Genomic_DNA"/>
</dbReference>
<dbReference type="PANTHER" id="PTHR30146:SF109">
    <property type="entry name" value="HTH-TYPE TRANSCRIPTIONAL REGULATOR GALS"/>
    <property type="match status" value="1"/>
</dbReference>